<protein>
    <submittedName>
        <fullName evidence="2">DUF308 domain-containing protein</fullName>
    </submittedName>
</protein>
<gene>
    <name evidence="2" type="ORF">PY091_09555</name>
</gene>
<feature type="transmembrane region" description="Helical" evidence="1">
    <location>
        <begin position="157"/>
        <end position="179"/>
    </location>
</feature>
<dbReference type="PANTHER" id="PTHR34989:SF1">
    <property type="entry name" value="PROTEIN HDED"/>
    <property type="match status" value="1"/>
</dbReference>
<dbReference type="RefSeq" id="WP_275614618.1">
    <property type="nucleotide sequence ID" value="NZ_JARFVA010000002.1"/>
</dbReference>
<dbReference type="PANTHER" id="PTHR34989">
    <property type="entry name" value="PROTEIN HDED"/>
    <property type="match status" value="1"/>
</dbReference>
<evidence type="ECO:0000256" key="1">
    <source>
        <dbReference type="SAM" id="Phobius"/>
    </source>
</evidence>
<organism evidence="2 3">
    <name type="scientific">Flagellimonas okinawensis</name>
    <dbReference type="NCBI Taxonomy" id="3031324"/>
    <lineage>
        <taxon>Bacteria</taxon>
        <taxon>Pseudomonadati</taxon>
        <taxon>Bacteroidota</taxon>
        <taxon>Flavobacteriia</taxon>
        <taxon>Flavobacteriales</taxon>
        <taxon>Flavobacteriaceae</taxon>
        <taxon>Flagellimonas</taxon>
    </lineage>
</organism>
<keyword evidence="1" id="KW-0812">Transmembrane</keyword>
<feature type="transmembrane region" description="Helical" evidence="1">
    <location>
        <begin position="133"/>
        <end position="151"/>
    </location>
</feature>
<dbReference type="Proteomes" id="UP001217083">
    <property type="component" value="Unassembled WGS sequence"/>
</dbReference>
<reference evidence="2 3" key="1">
    <citation type="submission" date="2023-03" db="EMBL/GenBank/DDBJ databases">
        <title>Muricauda XX sp. nov. and Muricauda XXX sp. nov., two novel species isolated from Okinawa Trough.</title>
        <authorList>
            <person name="Cao W."/>
            <person name="Deng X."/>
        </authorList>
    </citation>
    <scope>NUCLEOTIDE SEQUENCE [LARGE SCALE GENOMIC DNA]</scope>
    <source>
        <strain evidence="2 3">81s02</strain>
    </source>
</reference>
<name>A0ABT5XNJ0_9FLAO</name>
<accession>A0ABT5XNJ0</accession>
<sequence length="198" mass="22356">MENLKSALKEIRTDIKNWWALLILGLVFIVLGVTVFAYPLESYVSLSVLFAVSAIVSGLLQIWFATTNRNEIDGWGWQLALGIMELILGVILISNFGLTLVILPFYVGFWLLFRAFTLIGFSFELKTYKILDWGYYLIFGLLLVPLSWFIILNPLFGGVTIVAWTAIAFIVTGVANIILSFKLKKVNKKIVQVEKSIK</sequence>
<feature type="transmembrane region" description="Helical" evidence="1">
    <location>
        <begin position="100"/>
        <end position="121"/>
    </location>
</feature>
<evidence type="ECO:0000313" key="3">
    <source>
        <dbReference type="Proteomes" id="UP001217083"/>
    </source>
</evidence>
<feature type="transmembrane region" description="Helical" evidence="1">
    <location>
        <begin position="76"/>
        <end position="94"/>
    </location>
</feature>
<dbReference type="InterPro" id="IPR052712">
    <property type="entry name" value="Acid_resist_chaperone_HdeD"/>
</dbReference>
<dbReference type="Pfam" id="PF03729">
    <property type="entry name" value="DUF308"/>
    <property type="match status" value="2"/>
</dbReference>
<evidence type="ECO:0000313" key="2">
    <source>
        <dbReference type="EMBL" id="MDF0707461.1"/>
    </source>
</evidence>
<comment type="caution">
    <text evidence="2">The sequence shown here is derived from an EMBL/GenBank/DDBJ whole genome shotgun (WGS) entry which is preliminary data.</text>
</comment>
<dbReference type="EMBL" id="JARFVA010000002">
    <property type="protein sequence ID" value="MDF0707461.1"/>
    <property type="molecule type" value="Genomic_DNA"/>
</dbReference>
<keyword evidence="1" id="KW-0472">Membrane</keyword>
<dbReference type="InterPro" id="IPR005325">
    <property type="entry name" value="DUF308_memb"/>
</dbReference>
<proteinExistence type="predicted"/>
<keyword evidence="3" id="KW-1185">Reference proteome</keyword>
<keyword evidence="1" id="KW-1133">Transmembrane helix</keyword>
<feature type="transmembrane region" description="Helical" evidence="1">
    <location>
        <begin position="18"/>
        <end position="38"/>
    </location>
</feature>
<feature type="transmembrane region" description="Helical" evidence="1">
    <location>
        <begin position="44"/>
        <end position="64"/>
    </location>
</feature>